<evidence type="ECO:0000259" key="5">
    <source>
        <dbReference type="SMART" id="SM01340"/>
    </source>
</evidence>
<evidence type="ECO:0000313" key="7">
    <source>
        <dbReference type="Proteomes" id="UP000001194"/>
    </source>
</evidence>
<dbReference type="RefSeq" id="XP_001877024.1">
    <property type="nucleotide sequence ID" value="XM_001876989.1"/>
</dbReference>
<evidence type="ECO:0000313" key="6">
    <source>
        <dbReference type="EMBL" id="EDR12760.1"/>
    </source>
</evidence>
<dbReference type="GO" id="GO:0032300">
    <property type="term" value="C:mismatch repair complex"/>
    <property type="evidence" value="ECO:0007669"/>
    <property type="project" value="InterPro"/>
</dbReference>
<dbReference type="GO" id="GO:0030983">
    <property type="term" value="F:mismatched DNA binding"/>
    <property type="evidence" value="ECO:0007669"/>
    <property type="project" value="InterPro"/>
</dbReference>
<dbReference type="KEGG" id="lbc:LACBIDRAFT_311564"/>
<evidence type="ECO:0000256" key="2">
    <source>
        <dbReference type="ARBA" id="ARBA00022763"/>
    </source>
</evidence>
<dbReference type="InterPro" id="IPR042120">
    <property type="entry name" value="MutL_C_dimsub"/>
</dbReference>
<dbReference type="STRING" id="486041.B0CXP9"/>
<dbReference type="GO" id="GO:0140664">
    <property type="term" value="F:ATP-dependent DNA damage sensor activity"/>
    <property type="evidence" value="ECO:0007669"/>
    <property type="project" value="InterPro"/>
</dbReference>
<proteinExistence type="inferred from homology"/>
<dbReference type="InterPro" id="IPR013507">
    <property type="entry name" value="DNA_mismatch_S5_2-like"/>
</dbReference>
<dbReference type="SMART" id="SM01340">
    <property type="entry name" value="DNA_mis_repair"/>
    <property type="match status" value="1"/>
</dbReference>
<dbReference type="Gene3D" id="3.30.565.10">
    <property type="entry name" value="Histidine kinase-like ATPase, C-terminal domain"/>
    <property type="match status" value="1"/>
</dbReference>
<dbReference type="EMBL" id="DS547094">
    <property type="protein sequence ID" value="EDR12760.1"/>
    <property type="molecule type" value="Genomic_DNA"/>
</dbReference>
<gene>
    <name evidence="6" type="ORF">LACBIDRAFT_311564</name>
</gene>
<feature type="region of interest" description="Disordered" evidence="3">
    <location>
        <begin position="317"/>
        <end position="342"/>
    </location>
</feature>
<keyword evidence="2" id="KW-0227">DNA damage</keyword>
<dbReference type="GO" id="GO:0005524">
    <property type="term" value="F:ATP binding"/>
    <property type="evidence" value="ECO:0007669"/>
    <property type="project" value="InterPro"/>
</dbReference>
<dbReference type="Gene3D" id="3.30.1540.20">
    <property type="entry name" value="MutL, C-terminal domain, dimerisation subdomain"/>
    <property type="match status" value="1"/>
</dbReference>
<dbReference type="GO" id="GO:0016887">
    <property type="term" value="F:ATP hydrolysis activity"/>
    <property type="evidence" value="ECO:0007669"/>
    <property type="project" value="InterPro"/>
</dbReference>
<evidence type="ECO:0000259" key="4">
    <source>
        <dbReference type="SMART" id="SM00853"/>
    </source>
</evidence>
<dbReference type="InterPro" id="IPR014790">
    <property type="entry name" value="MutL_C"/>
</dbReference>
<dbReference type="SUPFAM" id="SSF118116">
    <property type="entry name" value="DNA mismatch repair protein MutL"/>
    <property type="match status" value="1"/>
</dbReference>
<reference evidence="6 7" key="1">
    <citation type="journal article" date="2008" name="Nature">
        <title>The genome of Laccaria bicolor provides insights into mycorrhizal symbiosis.</title>
        <authorList>
            <person name="Martin F."/>
            <person name="Aerts A."/>
            <person name="Ahren D."/>
            <person name="Brun A."/>
            <person name="Danchin E.G.J."/>
            <person name="Duchaussoy F."/>
            <person name="Gibon J."/>
            <person name="Kohler A."/>
            <person name="Lindquist E."/>
            <person name="Pereda V."/>
            <person name="Salamov A."/>
            <person name="Shapiro H.J."/>
            <person name="Wuyts J."/>
            <person name="Blaudez D."/>
            <person name="Buee M."/>
            <person name="Brokstein P."/>
            <person name="Canbaeck B."/>
            <person name="Cohen D."/>
            <person name="Courty P.E."/>
            <person name="Coutinho P.M."/>
            <person name="Delaruelle C."/>
            <person name="Detter J.C."/>
            <person name="Deveau A."/>
            <person name="DiFazio S."/>
            <person name="Duplessis S."/>
            <person name="Fraissinet-Tachet L."/>
            <person name="Lucic E."/>
            <person name="Frey-Klett P."/>
            <person name="Fourrey C."/>
            <person name="Feussner I."/>
            <person name="Gay G."/>
            <person name="Grimwood J."/>
            <person name="Hoegger P.J."/>
            <person name="Jain P."/>
            <person name="Kilaru S."/>
            <person name="Labbe J."/>
            <person name="Lin Y.C."/>
            <person name="Legue V."/>
            <person name="Le Tacon F."/>
            <person name="Marmeisse R."/>
            <person name="Melayah D."/>
            <person name="Montanini B."/>
            <person name="Muratet M."/>
            <person name="Nehls U."/>
            <person name="Niculita-Hirzel H."/>
            <person name="Oudot-Le Secq M.P."/>
            <person name="Peter M."/>
            <person name="Quesneville H."/>
            <person name="Rajashekar B."/>
            <person name="Reich M."/>
            <person name="Rouhier N."/>
            <person name="Schmutz J."/>
            <person name="Yin T."/>
            <person name="Chalot M."/>
            <person name="Henrissat B."/>
            <person name="Kuees U."/>
            <person name="Lucas S."/>
            <person name="Van de Peer Y."/>
            <person name="Podila G.K."/>
            <person name="Polle A."/>
            <person name="Pukkila P.J."/>
            <person name="Richardson P.M."/>
            <person name="Rouze P."/>
            <person name="Sanders I.R."/>
            <person name="Stajich J.E."/>
            <person name="Tunlid A."/>
            <person name="Tuskan G."/>
            <person name="Grigoriev I.V."/>
        </authorList>
    </citation>
    <scope>NUCLEOTIDE SEQUENCE [LARGE SCALE GENOMIC DNA]</scope>
    <source>
        <strain evidence="7">S238N-H82 / ATCC MYA-4686</strain>
    </source>
</reference>
<dbReference type="PANTHER" id="PTHR10073">
    <property type="entry name" value="DNA MISMATCH REPAIR PROTEIN MLH, PMS, MUTL"/>
    <property type="match status" value="1"/>
</dbReference>
<accession>B0CXP9</accession>
<dbReference type="GO" id="GO:0006298">
    <property type="term" value="P:mismatch repair"/>
    <property type="evidence" value="ECO:0007669"/>
    <property type="project" value="InterPro"/>
</dbReference>
<dbReference type="GO" id="GO:0061982">
    <property type="term" value="P:meiosis I cell cycle process"/>
    <property type="evidence" value="ECO:0007669"/>
    <property type="project" value="UniProtKB-ARBA"/>
</dbReference>
<dbReference type="HOGENOM" id="CLU_005415_1_0_1"/>
<dbReference type="InterPro" id="IPR036890">
    <property type="entry name" value="HATPase_C_sf"/>
</dbReference>
<dbReference type="Gene3D" id="3.30.230.10">
    <property type="match status" value="1"/>
</dbReference>
<dbReference type="OrthoDB" id="429932at2759"/>
<evidence type="ECO:0000256" key="3">
    <source>
        <dbReference type="SAM" id="MobiDB-lite"/>
    </source>
</evidence>
<dbReference type="InParanoid" id="B0CXP9"/>
<keyword evidence="7" id="KW-1185">Reference proteome</keyword>
<dbReference type="SMART" id="SM00853">
    <property type="entry name" value="MutL_C"/>
    <property type="match status" value="1"/>
</dbReference>
<dbReference type="AlphaFoldDB" id="B0CXP9"/>
<feature type="region of interest" description="Disordered" evidence="3">
    <location>
        <begin position="376"/>
        <end position="397"/>
    </location>
</feature>
<name>B0CXP9_LACBS</name>
<dbReference type="Proteomes" id="UP000001194">
    <property type="component" value="Unassembled WGS sequence"/>
</dbReference>
<feature type="domain" description="DNA mismatch repair protein S5" evidence="5">
    <location>
        <begin position="100"/>
        <end position="264"/>
    </location>
</feature>
<dbReference type="PANTHER" id="PTHR10073:SF47">
    <property type="entry name" value="DNA MISMATCH REPAIR PROTEIN MLH3"/>
    <property type="match status" value="1"/>
</dbReference>
<dbReference type="InterPro" id="IPR038973">
    <property type="entry name" value="MutL/Mlh/Pms-like"/>
</dbReference>
<feature type="domain" description="MutL C-terminal dimerisation" evidence="4">
    <location>
        <begin position="496"/>
        <end position="720"/>
    </location>
</feature>
<protein>
    <submittedName>
        <fullName evidence="6">Predicted protein</fullName>
    </submittedName>
</protein>
<dbReference type="InterPro" id="IPR037198">
    <property type="entry name" value="MutL_C_sf"/>
</dbReference>
<dbReference type="GeneID" id="6072065"/>
<evidence type="ECO:0000256" key="1">
    <source>
        <dbReference type="ARBA" id="ARBA00006082"/>
    </source>
</evidence>
<comment type="similarity">
    <text evidence="1">Belongs to the DNA mismatch repair MutL/HexB family.</text>
</comment>
<dbReference type="InterPro" id="IPR014721">
    <property type="entry name" value="Ribsml_uS5_D2-typ_fold_subgr"/>
</dbReference>
<organism evidence="7">
    <name type="scientific">Laccaria bicolor (strain S238N-H82 / ATCC MYA-4686)</name>
    <name type="common">Bicoloured deceiver</name>
    <name type="synonym">Laccaria laccata var. bicolor</name>
    <dbReference type="NCBI Taxonomy" id="486041"/>
    <lineage>
        <taxon>Eukaryota</taxon>
        <taxon>Fungi</taxon>
        <taxon>Dikarya</taxon>
        <taxon>Basidiomycota</taxon>
        <taxon>Agaricomycotina</taxon>
        <taxon>Agaricomycetes</taxon>
        <taxon>Agaricomycetidae</taxon>
        <taxon>Agaricales</taxon>
        <taxon>Agaricineae</taxon>
        <taxon>Hydnangiaceae</taxon>
        <taxon>Laccaria</taxon>
    </lineage>
</organism>
<sequence>MLQGGKTLYTGPAVRWRRETQGTVICIRDAFYNLPVRRLSHPSHIRTWELVRQEIETYAIVFPHVAFSLEDSRNARETDVNTFRDRNFRIPKTPSILSAFRRIYGRALTEHVEEIDATRDSMKVVGFISLNGSLSKARLGHPRNNGKKMTFCSNRLISFFISTNTRFLTAIFVVSSIRALALVHFPKMFILCSHPGVGTDATTIRALMKMGILAILAPTEKKAVYVLNVTLPPDHVDNIIEPSKTSVQFQVELCISQGLLKSLIMGDMLKNRASILSFVSSVIKSFLMKHGFVLQRDIEPGPQDSPSRKRRKLEKNFEDSGFMEGNHVSESPSSLHDRHTAEGSNSVLYTSTEDNPSDILWTDPITHEKFLVDARSGNSYRQGDGRTGEPSSGVRQGRRTLQYRHATSSAPRQADHSIPTWLEKALQENEAYSLSEKRIASLELNPSICPPVVKNNSFHTEQHQCLASQDKNFARSLQSDALSRPLTREDLQQAQIIGQVDRKFIACAIPVKQPENGLLRTSQIYREPTSTSPALVLVDQHAADERIRVECFLKELCLGFLHYRDEGSSTEKGITQKELQPPLPVLVTRHEAILLKASVGIQRAFHNWGFQFADLSKAANVNSDDVFADGSSSEYEQLLVCSVPEVVSEKLLQGEELRDLVKSCLAYFQHSSDSSQITHSTNLRADELAWLGALRLCPKALLDLVNSKACRGAIMFNDHLTVEQCQRLVYKLSQTSFPFQCAHGRPSLVPLMNIWDYPRHPTRQLERSQYRWSRLENDKEASI</sequence>
<dbReference type="SUPFAM" id="SSF55874">
    <property type="entry name" value="ATPase domain of HSP90 chaperone/DNA topoisomerase II/histidine kinase"/>
    <property type="match status" value="1"/>
</dbReference>